<dbReference type="InterPro" id="IPR039426">
    <property type="entry name" value="TonB-dep_rcpt-like"/>
</dbReference>
<dbReference type="GO" id="GO:0044718">
    <property type="term" value="P:siderophore transmembrane transport"/>
    <property type="evidence" value="ECO:0007669"/>
    <property type="project" value="TreeGrafter"/>
</dbReference>
<evidence type="ECO:0008006" key="19">
    <source>
        <dbReference type="Google" id="ProtNLM"/>
    </source>
</evidence>
<evidence type="ECO:0000256" key="12">
    <source>
        <dbReference type="RuleBase" id="RU003357"/>
    </source>
</evidence>
<evidence type="ECO:0000256" key="9">
    <source>
        <dbReference type="ARBA" id="ARBA00023237"/>
    </source>
</evidence>
<comment type="subcellular location">
    <subcellularLocation>
        <location evidence="1 10">Cell outer membrane</location>
        <topology evidence="1 10">Multi-pass membrane protein</topology>
    </subcellularLocation>
</comment>
<reference evidence="17 18" key="1">
    <citation type="submission" date="2017-08" db="EMBL/GenBank/DDBJ databases">
        <title>Draft Genome Sequence of the Marine Bacterium Oceanimonas baumannii ATCC 700832.</title>
        <authorList>
            <person name="Mcclelland W.D."/>
            <person name="Brennan M.A."/>
            <person name="Trachtenberg A.M."/>
            <person name="Maclea K.S."/>
        </authorList>
    </citation>
    <scope>NUCLEOTIDE SEQUENCE [LARGE SCALE GENOMIC DNA]</scope>
    <source>
        <strain evidence="17 18">ATCC 700832</strain>
    </source>
</reference>
<proteinExistence type="inferred from homology"/>
<evidence type="ECO:0000313" key="18">
    <source>
        <dbReference type="Proteomes" id="UP000243640"/>
    </source>
</evidence>
<comment type="caution">
    <text evidence="17">The sequence shown here is derived from an EMBL/GenBank/DDBJ whole genome shotgun (WGS) entry which is preliminary data.</text>
</comment>
<sequence length="667" mass="73438">MVNRANTVACLSGRKLSLVALAVLGLPAQATDISQLDEVLVQASRDQSTLAGSKHSAAVVTRQQLDEQQPDSVAEAFKYHPNIDIGGGPRSSNQQPVIRGLDGNRVLQLVDGARQNFVAGHRGSYQVAPELLKQVDVIMGPAGSLWGSGAIGGVVAQTTRSGRELLSEGQNLGGYITQSHGTAAEQNRTSAALYGAGEQLDLLLNGYYRDQHDTRLGSDSNLSYSAERERGGLIKLGWQLDDAQRLTLSHRQSETTGAVPGNPEANVDSSSPLVERESADRGSVLGYRLNPDSGLVDLELTLYHNRTEVDEFRVLKNQRDHTDYRTLGLSLVNRSQLDWGKLTYGLDGYQDKSQGSREGANRPTPADGRSDIIGSFVQVEVPLGDAWLLLPALRYDHFSTEAKNLAGSKRSESELSTSLALSWQATDWLEVIARYDEAFRAPTSEELYTSGTHFSLGPIGNNVFVPNPDLRPEKAASKELIVRAGFDDVLADNDSLRLSASMFRNDVDDFIEQKVIMDFRNGVFETRYDNVQKAVLRGGELNLDYAWQDLELGLSYGRTAGKDKHTGADLEGIPADKWVARTDYWVFDSQLKLGARMTYAGSVHFEDRAYDSYTLLDLGARWYAEGALSGLELGVTVDNLTDRYYRRAFNELYEPGRNIKLNALYRF</sequence>
<dbReference type="InterPro" id="IPR036942">
    <property type="entry name" value="Beta-barrel_TonB_sf"/>
</dbReference>
<dbReference type="PROSITE" id="PS01156">
    <property type="entry name" value="TONB_DEPENDENT_REC_2"/>
    <property type="match status" value="1"/>
</dbReference>
<keyword evidence="9 10" id="KW-0998">Cell outer membrane</keyword>
<dbReference type="GO" id="GO:0015344">
    <property type="term" value="F:siderophore uptake transmembrane transporter activity"/>
    <property type="evidence" value="ECO:0007669"/>
    <property type="project" value="TreeGrafter"/>
</dbReference>
<feature type="chain" id="PRO_5011969068" description="TonB-dependent receptor" evidence="14">
    <location>
        <begin position="31"/>
        <end position="667"/>
    </location>
</feature>
<evidence type="ECO:0000313" key="17">
    <source>
        <dbReference type="EMBL" id="OYD25823.1"/>
    </source>
</evidence>
<evidence type="ECO:0000256" key="14">
    <source>
        <dbReference type="SAM" id="SignalP"/>
    </source>
</evidence>
<dbReference type="OrthoDB" id="9764669at2"/>
<dbReference type="SUPFAM" id="SSF56935">
    <property type="entry name" value="Porins"/>
    <property type="match status" value="1"/>
</dbReference>
<dbReference type="GO" id="GO:0015232">
    <property type="term" value="F:heme transmembrane transporter activity"/>
    <property type="evidence" value="ECO:0007669"/>
    <property type="project" value="InterPro"/>
</dbReference>
<feature type="domain" description="TonB-dependent receptor plug" evidence="16">
    <location>
        <begin position="54"/>
        <end position="154"/>
    </location>
</feature>
<dbReference type="PANTHER" id="PTHR30069">
    <property type="entry name" value="TONB-DEPENDENT OUTER MEMBRANE RECEPTOR"/>
    <property type="match status" value="1"/>
</dbReference>
<dbReference type="InterPro" id="IPR010949">
    <property type="entry name" value="TonB_Hb/transfer/lactofer_rcpt"/>
</dbReference>
<dbReference type="GO" id="GO:0009279">
    <property type="term" value="C:cell outer membrane"/>
    <property type="evidence" value="ECO:0007669"/>
    <property type="project" value="UniProtKB-SubCell"/>
</dbReference>
<dbReference type="PANTHER" id="PTHR30069:SF41">
    <property type="entry name" value="HEME_HEMOPEXIN UTILIZATION PROTEIN C"/>
    <property type="match status" value="1"/>
</dbReference>
<gene>
    <name evidence="17" type="ORF">B6S09_03010</name>
</gene>
<evidence type="ECO:0000256" key="5">
    <source>
        <dbReference type="ARBA" id="ARBA00022692"/>
    </source>
</evidence>
<evidence type="ECO:0000256" key="13">
    <source>
        <dbReference type="SAM" id="MobiDB-lite"/>
    </source>
</evidence>
<protein>
    <recommendedName>
        <fullName evidence="19">TonB-dependent receptor</fullName>
    </recommendedName>
</protein>
<organism evidence="17 18">
    <name type="scientific">Oceanimonas baumannii</name>
    <dbReference type="NCBI Taxonomy" id="129578"/>
    <lineage>
        <taxon>Bacteria</taxon>
        <taxon>Pseudomonadati</taxon>
        <taxon>Pseudomonadota</taxon>
        <taxon>Gammaproteobacteria</taxon>
        <taxon>Aeromonadales</taxon>
        <taxon>Aeromonadaceae</taxon>
        <taxon>Oceanimonas</taxon>
    </lineage>
</organism>
<keyword evidence="7 12" id="KW-0798">TonB box</keyword>
<dbReference type="InterPro" id="IPR010917">
    <property type="entry name" value="TonB_rcpt_CS"/>
</dbReference>
<name>A0A235CMM5_9GAMM</name>
<comment type="similarity">
    <text evidence="2 10 12">Belongs to the TonB-dependent receptor family.</text>
</comment>
<evidence type="ECO:0000256" key="3">
    <source>
        <dbReference type="ARBA" id="ARBA00022448"/>
    </source>
</evidence>
<evidence type="ECO:0000256" key="8">
    <source>
        <dbReference type="ARBA" id="ARBA00023136"/>
    </source>
</evidence>
<evidence type="ECO:0000256" key="6">
    <source>
        <dbReference type="ARBA" id="ARBA00022729"/>
    </source>
</evidence>
<dbReference type="CDD" id="cd01347">
    <property type="entry name" value="ligand_gated_channel"/>
    <property type="match status" value="1"/>
</dbReference>
<feature type="signal peptide" evidence="14">
    <location>
        <begin position="1"/>
        <end position="30"/>
    </location>
</feature>
<keyword evidence="5 10" id="KW-0812">Transmembrane</keyword>
<dbReference type="AlphaFoldDB" id="A0A235CMM5"/>
<dbReference type="NCBIfam" id="TIGR01785">
    <property type="entry name" value="TonB-hemin"/>
    <property type="match status" value="1"/>
</dbReference>
<dbReference type="InterPro" id="IPR000531">
    <property type="entry name" value="Beta-barrel_TonB"/>
</dbReference>
<dbReference type="Gene3D" id="2.170.130.10">
    <property type="entry name" value="TonB-dependent receptor, plug domain"/>
    <property type="match status" value="1"/>
</dbReference>
<dbReference type="EMBL" id="NQJF01000002">
    <property type="protein sequence ID" value="OYD25823.1"/>
    <property type="molecule type" value="Genomic_DNA"/>
</dbReference>
<accession>A0A235CMM5</accession>
<keyword evidence="3 10" id="KW-0813">Transport</keyword>
<dbReference type="PROSITE" id="PS52016">
    <property type="entry name" value="TONB_DEPENDENT_REC_3"/>
    <property type="match status" value="1"/>
</dbReference>
<evidence type="ECO:0000256" key="4">
    <source>
        <dbReference type="ARBA" id="ARBA00022452"/>
    </source>
</evidence>
<dbReference type="InterPro" id="IPR012910">
    <property type="entry name" value="Plug_dom"/>
</dbReference>
<evidence type="ECO:0000259" key="15">
    <source>
        <dbReference type="Pfam" id="PF00593"/>
    </source>
</evidence>
<feature type="short sequence motif" description="TonB C-terminal box" evidence="11">
    <location>
        <begin position="650"/>
        <end position="667"/>
    </location>
</feature>
<dbReference type="Gene3D" id="2.40.170.20">
    <property type="entry name" value="TonB-dependent receptor, beta-barrel domain"/>
    <property type="match status" value="1"/>
</dbReference>
<keyword evidence="6 14" id="KW-0732">Signal</keyword>
<evidence type="ECO:0000256" key="7">
    <source>
        <dbReference type="ARBA" id="ARBA00023077"/>
    </source>
</evidence>
<dbReference type="NCBIfam" id="TIGR01786">
    <property type="entry name" value="TonB-hemlactrns"/>
    <property type="match status" value="1"/>
</dbReference>
<dbReference type="Pfam" id="PF00593">
    <property type="entry name" value="TonB_dep_Rec_b-barrel"/>
    <property type="match status" value="1"/>
</dbReference>
<keyword evidence="8 10" id="KW-0472">Membrane</keyword>
<dbReference type="Proteomes" id="UP000243640">
    <property type="component" value="Unassembled WGS sequence"/>
</dbReference>
<keyword evidence="4 10" id="KW-1134">Transmembrane beta strand</keyword>
<dbReference type="Pfam" id="PF07715">
    <property type="entry name" value="Plug"/>
    <property type="match status" value="1"/>
</dbReference>
<evidence type="ECO:0000256" key="11">
    <source>
        <dbReference type="PROSITE-ProRule" id="PRU10144"/>
    </source>
</evidence>
<evidence type="ECO:0000259" key="16">
    <source>
        <dbReference type="Pfam" id="PF07715"/>
    </source>
</evidence>
<evidence type="ECO:0000256" key="2">
    <source>
        <dbReference type="ARBA" id="ARBA00009810"/>
    </source>
</evidence>
<dbReference type="InterPro" id="IPR037066">
    <property type="entry name" value="Plug_dom_sf"/>
</dbReference>
<dbReference type="InterPro" id="IPR011276">
    <property type="entry name" value="TonB_haem/Hb_rcpt"/>
</dbReference>
<feature type="domain" description="TonB-dependent receptor-like beta-barrel" evidence="15">
    <location>
        <begin position="269"/>
        <end position="640"/>
    </location>
</feature>
<evidence type="ECO:0000256" key="10">
    <source>
        <dbReference type="PROSITE-ProRule" id="PRU01360"/>
    </source>
</evidence>
<evidence type="ECO:0000256" key="1">
    <source>
        <dbReference type="ARBA" id="ARBA00004571"/>
    </source>
</evidence>
<feature type="region of interest" description="Disordered" evidence="13">
    <location>
        <begin position="250"/>
        <end position="280"/>
    </location>
</feature>